<evidence type="ECO:0000259" key="4">
    <source>
        <dbReference type="PROSITE" id="PS50893"/>
    </source>
</evidence>
<dbReference type="InterPro" id="IPR003593">
    <property type="entry name" value="AAA+_ATPase"/>
</dbReference>
<accession>A0A1E5Q5N6</accession>
<feature type="domain" description="ABC transporter" evidence="4">
    <location>
        <begin position="14"/>
        <end position="238"/>
    </location>
</feature>
<evidence type="ECO:0000256" key="1">
    <source>
        <dbReference type="ARBA" id="ARBA00022592"/>
    </source>
</evidence>
<dbReference type="EMBL" id="MCGG01000046">
    <property type="protein sequence ID" value="OEJ65678.1"/>
    <property type="molecule type" value="Genomic_DNA"/>
</dbReference>
<dbReference type="PROSITE" id="PS50893">
    <property type="entry name" value="ABC_TRANSPORTER_2"/>
    <property type="match status" value="1"/>
</dbReference>
<dbReference type="PANTHER" id="PTHR24220">
    <property type="entry name" value="IMPORT ATP-BINDING PROTEIN"/>
    <property type="match status" value="1"/>
</dbReference>
<keyword evidence="3" id="KW-0067">ATP-binding</keyword>
<proteinExistence type="predicted"/>
<name>A0A1E5Q5N6_9PROT</name>
<keyword evidence="1" id="KW-0592">Phosphate transport</keyword>
<keyword evidence="6" id="KW-1185">Reference proteome</keyword>
<dbReference type="AlphaFoldDB" id="A0A1E5Q5N6"/>
<dbReference type="RefSeq" id="WP_069958616.1">
    <property type="nucleotide sequence ID" value="NZ_MCGG01000046.1"/>
</dbReference>
<dbReference type="SUPFAM" id="SSF52540">
    <property type="entry name" value="P-loop containing nucleoside triphosphate hydrolases"/>
    <property type="match status" value="1"/>
</dbReference>
<dbReference type="OrthoDB" id="9802264at2"/>
<evidence type="ECO:0000313" key="6">
    <source>
        <dbReference type="Proteomes" id="UP000095347"/>
    </source>
</evidence>
<dbReference type="STRING" id="28181.BEN30_13575"/>
<organism evidence="5 6">
    <name type="scientific">Magnetovibrio blakemorei</name>
    <dbReference type="NCBI Taxonomy" id="28181"/>
    <lineage>
        <taxon>Bacteria</taxon>
        <taxon>Pseudomonadati</taxon>
        <taxon>Pseudomonadota</taxon>
        <taxon>Alphaproteobacteria</taxon>
        <taxon>Rhodospirillales</taxon>
        <taxon>Magnetovibrionaceae</taxon>
        <taxon>Magnetovibrio</taxon>
    </lineage>
</organism>
<dbReference type="InterPro" id="IPR017871">
    <property type="entry name" value="ABC_transporter-like_CS"/>
</dbReference>
<sequence length="259" mass="28834">MTKSPTAPASILPLYLDNVWFRGRGNIPLIKDFNLSLSAGTRTMVIGPNGAGKSILLRLCHGLLSPSEGQILWSGSKGRPKAQAMVFQRPVMLRRSARANIDYALSLHAVDKSKRGDIIEDVLTKTGLTRQADAPAHVLSFGEQQRLAIARAWALNPQIVFLDEPTASLDPSATYQIEELIQRLSDQGTKIVMTTHDLGQAKRLGDEVLFLHRGRLLEQAPVQQFFEQPENDLAQAFVKGELLWWKRGEGSRRDPKHVR</sequence>
<dbReference type="InterPro" id="IPR003439">
    <property type="entry name" value="ABC_transporter-like_ATP-bd"/>
</dbReference>
<dbReference type="CDD" id="cd03260">
    <property type="entry name" value="ABC_PstB_phosphate_transporter"/>
    <property type="match status" value="1"/>
</dbReference>
<dbReference type="GO" id="GO:0005524">
    <property type="term" value="F:ATP binding"/>
    <property type="evidence" value="ECO:0007669"/>
    <property type="project" value="UniProtKB-KW"/>
</dbReference>
<comment type="caution">
    <text evidence="5">The sequence shown here is derived from an EMBL/GenBank/DDBJ whole genome shotgun (WGS) entry which is preliminary data.</text>
</comment>
<dbReference type="Proteomes" id="UP000095347">
    <property type="component" value="Unassembled WGS sequence"/>
</dbReference>
<dbReference type="InterPro" id="IPR005670">
    <property type="entry name" value="PstB-like"/>
</dbReference>
<dbReference type="SMART" id="SM00382">
    <property type="entry name" value="AAA"/>
    <property type="match status" value="1"/>
</dbReference>
<dbReference type="Pfam" id="PF00005">
    <property type="entry name" value="ABC_tran"/>
    <property type="match status" value="1"/>
</dbReference>
<dbReference type="Gene3D" id="3.40.50.300">
    <property type="entry name" value="P-loop containing nucleotide triphosphate hydrolases"/>
    <property type="match status" value="1"/>
</dbReference>
<dbReference type="GO" id="GO:0035435">
    <property type="term" value="P:phosphate ion transmembrane transport"/>
    <property type="evidence" value="ECO:0007669"/>
    <property type="project" value="InterPro"/>
</dbReference>
<keyword evidence="2" id="KW-0547">Nucleotide-binding</keyword>
<dbReference type="InterPro" id="IPR015854">
    <property type="entry name" value="ABC_transpr_LolD-like"/>
</dbReference>
<protein>
    <recommendedName>
        <fullName evidence="4">ABC transporter domain-containing protein</fullName>
    </recommendedName>
</protein>
<evidence type="ECO:0000256" key="3">
    <source>
        <dbReference type="ARBA" id="ARBA00022840"/>
    </source>
</evidence>
<keyword evidence="1" id="KW-0813">Transport</keyword>
<gene>
    <name evidence="5" type="ORF">BEN30_13575</name>
</gene>
<evidence type="ECO:0000256" key="2">
    <source>
        <dbReference type="ARBA" id="ARBA00022741"/>
    </source>
</evidence>
<dbReference type="GO" id="GO:0005886">
    <property type="term" value="C:plasma membrane"/>
    <property type="evidence" value="ECO:0007669"/>
    <property type="project" value="TreeGrafter"/>
</dbReference>
<dbReference type="PROSITE" id="PS00211">
    <property type="entry name" value="ABC_TRANSPORTER_1"/>
    <property type="match status" value="1"/>
</dbReference>
<dbReference type="GO" id="GO:0005315">
    <property type="term" value="F:phosphate transmembrane transporter activity"/>
    <property type="evidence" value="ECO:0007669"/>
    <property type="project" value="InterPro"/>
</dbReference>
<dbReference type="GO" id="GO:0016887">
    <property type="term" value="F:ATP hydrolysis activity"/>
    <property type="evidence" value="ECO:0007669"/>
    <property type="project" value="InterPro"/>
</dbReference>
<evidence type="ECO:0000313" key="5">
    <source>
        <dbReference type="EMBL" id="OEJ65678.1"/>
    </source>
</evidence>
<reference evidence="6" key="1">
    <citation type="submission" date="2016-07" db="EMBL/GenBank/DDBJ databases">
        <authorList>
            <person name="Florea S."/>
            <person name="Webb J.S."/>
            <person name="Jaromczyk J."/>
            <person name="Schardl C.L."/>
        </authorList>
    </citation>
    <scope>NUCLEOTIDE SEQUENCE [LARGE SCALE GENOMIC DNA]</scope>
    <source>
        <strain evidence="6">MV-1</strain>
    </source>
</reference>
<dbReference type="InterPro" id="IPR027417">
    <property type="entry name" value="P-loop_NTPase"/>
</dbReference>